<dbReference type="AlphaFoldDB" id="A0A5M9ZVH7"/>
<evidence type="ECO:0000313" key="2">
    <source>
        <dbReference type="Proteomes" id="UP000412028"/>
    </source>
</evidence>
<comment type="caution">
    <text evidence="1">The sequence shown here is derived from an EMBL/GenBank/DDBJ whole genome shotgun (WGS) entry which is preliminary data.</text>
</comment>
<name>A0A5M9ZVH7_9BIFI</name>
<evidence type="ECO:0000313" key="1">
    <source>
        <dbReference type="EMBL" id="KAA8831637.1"/>
    </source>
</evidence>
<dbReference type="Proteomes" id="UP000412028">
    <property type="component" value="Unassembled WGS sequence"/>
</dbReference>
<proteinExistence type="predicted"/>
<dbReference type="RefSeq" id="WP_150380810.1">
    <property type="nucleotide sequence ID" value="NZ_RZUI01000002.1"/>
</dbReference>
<accession>A0A5M9ZVH7</accession>
<protein>
    <submittedName>
        <fullName evidence="1">Uncharacterized protein</fullName>
    </submittedName>
</protein>
<reference evidence="1 2" key="1">
    <citation type="journal article" date="2019" name="Syst. Appl. Microbiol.">
        <title>Characterization of Bifidobacterium species in feaces of the Egyptian fruit bat: Description of B. vespertilionis sp. nov. and B. rousetti sp. nov.</title>
        <authorList>
            <person name="Modesto M."/>
            <person name="Satti M."/>
            <person name="Watanabe K."/>
            <person name="Puglisi E."/>
            <person name="Morelli L."/>
            <person name="Huang C.-H."/>
            <person name="Liou J.-S."/>
            <person name="Miyashita M."/>
            <person name="Tamura T."/>
            <person name="Saito S."/>
            <person name="Mori K."/>
            <person name="Huang L."/>
            <person name="Sciavilla P."/>
            <person name="Sandri C."/>
            <person name="Spiezio C."/>
            <person name="Vitali F."/>
            <person name="Cavalieri D."/>
            <person name="Perpetuini G."/>
            <person name="Tofalo R."/>
            <person name="Bonetti A."/>
            <person name="Arita M."/>
            <person name="Mattarelli P."/>
        </authorList>
    </citation>
    <scope>NUCLEOTIDE SEQUENCE [LARGE SCALE GENOMIC DNA]</scope>
    <source>
        <strain evidence="1 2">RST7</strain>
    </source>
</reference>
<organism evidence="1 2">
    <name type="scientific">Bifidobacterium tissieri</name>
    <dbReference type="NCBI Taxonomy" id="1630162"/>
    <lineage>
        <taxon>Bacteria</taxon>
        <taxon>Bacillati</taxon>
        <taxon>Actinomycetota</taxon>
        <taxon>Actinomycetes</taxon>
        <taxon>Bifidobacteriales</taxon>
        <taxon>Bifidobacteriaceae</taxon>
        <taxon>Bifidobacterium</taxon>
    </lineage>
</organism>
<sequence length="139" mass="15749">MDNTTTIPTETLVSKLVDSTENRDGLIEIGQEAYAEDGSCEFVGAVYDMDDFDDFMSGMKPFDVACRVAFGDFNPMSGYFTFDRYENLKSLDSWEIEDRAWTIRDEIIDWAVRNIGVAELFGRLEFDADTDADTEGETD</sequence>
<gene>
    <name evidence="1" type="ORF">EMO89_02610</name>
</gene>
<dbReference type="EMBL" id="RZUI01000002">
    <property type="protein sequence ID" value="KAA8831637.1"/>
    <property type="molecule type" value="Genomic_DNA"/>
</dbReference>